<gene>
    <name evidence="1" type="ORF">BJ138DRAFT_862562</name>
</gene>
<organism evidence="1 2">
    <name type="scientific">Hygrophoropsis aurantiaca</name>
    <dbReference type="NCBI Taxonomy" id="72124"/>
    <lineage>
        <taxon>Eukaryota</taxon>
        <taxon>Fungi</taxon>
        <taxon>Dikarya</taxon>
        <taxon>Basidiomycota</taxon>
        <taxon>Agaricomycotina</taxon>
        <taxon>Agaricomycetes</taxon>
        <taxon>Agaricomycetidae</taxon>
        <taxon>Boletales</taxon>
        <taxon>Coniophorineae</taxon>
        <taxon>Hygrophoropsidaceae</taxon>
        <taxon>Hygrophoropsis</taxon>
    </lineage>
</organism>
<dbReference type="Proteomes" id="UP000790377">
    <property type="component" value="Unassembled WGS sequence"/>
</dbReference>
<sequence length="551" mass="61665">MDIPALVYNDVNWRIFTVTAIGFLLVSRVVKLANGLKAVNFLPGIRIPFQPLSVMGLILPESPWNPGLLFTWSWRHTRNLYELYGNDTVSIVPYLSGVPTLYTQSLDVTRQVVTAGHRSATFGKVDELNRALLFWGPSVASTERDMWKKHRRIVGPAFNNETYALVWASSQNLYADMLTAEGWDDRNMVDVSSVQALTLKFSLIIIATCGFGLPYTWVTPPSDGGKITIQECLETIARTGVFTIAAPGWAWKLPFKWIRQTRRAYDSMRSFIFTQIQERREALHASSDREKDVFSRLVEANEAEGGKMALKDDELIGNVFSLLFAGHETTSHTLAATLGFLALHEDIQDEVAAQVIEVIGEREALFEDYPKLDKVLAAFYEAARMFPSGLFLVREAKQDTTLTLEVGGVRSVIPIRKGTHVIVDMIGVQYNLKYFTEPDEFRPSRWYAKSDSDGQGKEDLTESDGVTAFGVGPRACLGRKFSTTEAVCLLSLLLRDWRIEPLLAPRASAGGAKSSPVLETREEWHARVMEATMGLTLGVKNVPLRFIRRMG</sequence>
<dbReference type="EMBL" id="MU267665">
    <property type="protein sequence ID" value="KAH7911852.1"/>
    <property type="molecule type" value="Genomic_DNA"/>
</dbReference>
<name>A0ACB8AH36_9AGAM</name>
<evidence type="ECO:0000313" key="1">
    <source>
        <dbReference type="EMBL" id="KAH7911852.1"/>
    </source>
</evidence>
<proteinExistence type="predicted"/>
<protein>
    <submittedName>
        <fullName evidence="1">Cytochrome P450</fullName>
    </submittedName>
</protein>
<reference evidence="1" key="1">
    <citation type="journal article" date="2021" name="New Phytol.">
        <title>Evolutionary innovations through gain and loss of genes in the ectomycorrhizal Boletales.</title>
        <authorList>
            <person name="Wu G."/>
            <person name="Miyauchi S."/>
            <person name="Morin E."/>
            <person name="Kuo A."/>
            <person name="Drula E."/>
            <person name="Varga T."/>
            <person name="Kohler A."/>
            <person name="Feng B."/>
            <person name="Cao Y."/>
            <person name="Lipzen A."/>
            <person name="Daum C."/>
            <person name="Hundley H."/>
            <person name="Pangilinan J."/>
            <person name="Johnson J."/>
            <person name="Barry K."/>
            <person name="LaButti K."/>
            <person name="Ng V."/>
            <person name="Ahrendt S."/>
            <person name="Min B."/>
            <person name="Choi I.G."/>
            <person name="Park H."/>
            <person name="Plett J.M."/>
            <person name="Magnuson J."/>
            <person name="Spatafora J.W."/>
            <person name="Nagy L.G."/>
            <person name="Henrissat B."/>
            <person name="Grigoriev I.V."/>
            <person name="Yang Z.L."/>
            <person name="Xu J."/>
            <person name="Martin F.M."/>
        </authorList>
    </citation>
    <scope>NUCLEOTIDE SEQUENCE</scope>
    <source>
        <strain evidence="1">ATCC 28755</strain>
    </source>
</reference>
<accession>A0ACB8AH36</accession>
<keyword evidence="2" id="KW-1185">Reference proteome</keyword>
<evidence type="ECO:0000313" key="2">
    <source>
        <dbReference type="Proteomes" id="UP000790377"/>
    </source>
</evidence>
<comment type="caution">
    <text evidence="1">The sequence shown here is derived from an EMBL/GenBank/DDBJ whole genome shotgun (WGS) entry which is preliminary data.</text>
</comment>